<proteinExistence type="predicted"/>
<dbReference type="Pfam" id="PF13376">
    <property type="entry name" value="OmdA"/>
    <property type="match status" value="1"/>
</dbReference>
<dbReference type="AlphaFoldDB" id="A0A1H0C3R9"/>
<dbReference type="STRING" id="430522.BFS30_23865"/>
<protein>
    <submittedName>
        <fullName evidence="1">Bacteriocin-protection, YdeI or OmpD-Associated</fullName>
    </submittedName>
</protein>
<dbReference type="RefSeq" id="WP_074610901.1">
    <property type="nucleotide sequence ID" value="NZ_FNGY01000008.1"/>
</dbReference>
<sequence length="220" mass="25143">MDNKLLKKLHVKAGFKLLVENAPENVAALLGDFDAVQLSFNAEKEFDALLLFVMNSYELKEQLPIISGKLKPDTLFWIAYPKKTSGMESDLHMMAPWDELKAYQLTPCASVSISEVWTGLRLKPIDLVKASSVRNENIEQNEFSAYIDVINKKVTLPEDLLAALEQYPLALTYFESLAYSHRKEYVLWILTAKQDKTRISRIEKTIAMLMEKKKNPNDKS</sequence>
<evidence type="ECO:0000313" key="1">
    <source>
        <dbReference type="EMBL" id="SDN52524.1"/>
    </source>
</evidence>
<gene>
    <name evidence="1" type="ORF">SAMN05421820_10810</name>
</gene>
<accession>A0A1H0C3R9</accession>
<evidence type="ECO:0000313" key="2">
    <source>
        <dbReference type="Proteomes" id="UP000183200"/>
    </source>
</evidence>
<dbReference type="OrthoDB" id="9800461at2"/>
<reference evidence="2" key="1">
    <citation type="submission" date="2016-10" db="EMBL/GenBank/DDBJ databases">
        <authorList>
            <person name="Varghese N."/>
            <person name="Submissions S."/>
        </authorList>
    </citation>
    <scope>NUCLEOTIDE SEQUENCE [LARGE SCALE GENOMIC DNA]</scope>
    <source>
        <strain evidence="2">DSM 19110</strain>
    </source>
</reference>
<name>A0A1H0C3R9_9SPHI</name>
<organism evidence="1 2">
    <name type="scientific">Pedobacter steynii</name>
    <dbReference type="NCBI Taxonomy" id="430522"/>
    <lineage>
        <taxon>Bacteria</taxon>
        <taxon>Pseudomonadati</taxon>
        <taxon>Bacteroidota</taxon>
        <taxon>Sphingobacteriia</taxon>
        <taxon>Sphingobacteriales</taxon>
        <taxon>Sphingobacteriaceae</taxon>
        <taxon>Pedobacter</taxon>
    </lineage>
</organism>
<dbReference type="Proteomes" id="UP000183200">
    <property type="component" value="Unassembled WGS sequence"/>
</dbReference>
<keyword evidence="2" id="KW-1185">Reference proteome</keyword>
<dbReference type="EMBL" id="FNGY01000008">
    <property type="protein sequence ID" value="SDN52524.1"/>
    <property type="molecule type" value="Genomic_DNA"/>
</dbReference>